<evidence type="ECO:0000256" key="1">
    <source>
        <dbReference type="SAM" id="Phobius"/>
    </source>
</evidence>
<dbReference type="PANTHER" id="PTHR36933:SF1">
    <property type="entry name" value="SLL0788 PROTEIN"/>
    <property type="match status" value="1"/>
</dbReference>
<proteinExistence type="predicted"/>
<dbReference type="Proteomes" id="UP000679690">
    <property type="component" value="Unassembled WGS sequence"/>
</dbReference>
<dbReference type="InterPro" id="IPR012347">
    <property type="entry name" value="Ferritin-like"/>
</dbReference>
<evidence type="ECO:0000313" key="3">
    <source>
        <dbReference type="EMBL" id="MBO3736397.1"/>
    </source>
</evidence>
<feature type="domain" description="DUF305" evidence="2">
    <location>
        <begin position="45"/>
        <end position="198"/>
    </location>
</feature>
<organism evidence="3 4">
    <name type="scientific">Actinoplanes flavus</name>
    <dbReference type="NCBI Taxonomy" id="2820290"/>
    <lineage>
        <taxon>Bacteria</taxon>
        <taxon>Bacillati</taxon>
        <taxon>Actinomycetota</taxon>
        <taxon>Actinomycetes</taxon>
        <taxon>Micromonosporales</taxon>
        <taxon>Micromonosporaceae</taxon>
        <taxon>Actinoplanes</taxon>
    </lineage>
</organism>
<gene>
    <name evidence="3" type="ORF">J5X75_02560</name>
</gene>
<reference evidence="3 4" key="1">
    <citation type="submission" date="2021-03" db="EMBL/GenBank/DDBJ databases">
        <title>Actinoplanes flavus sp. nov., a novel actinomycete isolated from Coconut Palm rhizosphere soil.</title>
        <authorList>
            <person name="Luo X."/>
        </authorList>
    </citation>
    <scope>NUCLEOTIDE SEQUENCE [LARGE SCALE GENOMIC DNA]</scope>
    <source>
        <strain evidence="3 4">NEAU-H7</strain>
    </source>
</reference>
<dbReference type="Pfam" id="PF03713">
    <property type="entry name" value="DUF305"/>
    <property type="match status" value="1"/>
</dbReference>
<evidence type="ECO:0000313" key="4">
    <source>
        <dbReference type="Proteomes" id="UP000679690"/>
    </source>
</evidence>
<dbReference type="PANTHER" id="PTHR36933">
    <property type="entry name" value="SLL0788 PROTEIN"/>
    <property type="match status" value="1"/>
</dbReference>
<feature type="transmembrane region" description="Helical" evidence="1">
    <location>
        <begin position="12"/>
        <end position="32"/>
    </location>
</feature>
<sequence length="206" mass="22799">MTLATENRRSGYWLPATLVVGLLLGVAIGFLIPRGESLPADDSAEAGFARDMSTHHSQAVEMGMIAYTRATNDEVRMMARDIALTQQGQIGMFQAWLREWNLQPTGSKPAMSWMPDGAESVKDGLMPGMATPEELKQLREATGLDEDRLFMKLMINHHLGGIHMAQEVVELSDDPEVVESAQLSINSQQRDLTDMQDLQKRLDTAS</sequence>
<dbReference type="InterPro" id="IPR005183">
    <property type="entry name" value="DUF305_CopM-like"/>
</dbReference>
<protein>
    <submittedName>
        <fullName evidence="3">DUF305 domain-containing protein</fullName>
    </submittedName>
</protein>
<keyword evidence="4" id="KW-1185">Reference proteome</keyword>
<keyword evidence="1" id="KW-0472">Membrane</keyword>
<keyword evidence="1" id="KW-0812">Transmembrane</keyword>
<comment type="caution">
    <text evidence="3">The sequence shown here is derived from an EMBL/GenBank/DDBJ whole genome shotgun (WGS) entry which is preliminary data.</text>
</comment>
<evidence type="ECO:0000259" key="2">
    <source>
        <dbReference type="Pfam" id="PF03713"/>
    </source>
</evidence>
<name>A0ABS3UFC0_9ACTN</name>
<accession>A0ABS3UFC0</accession>
<dbReference type="Gene3D" id="1.20.1260.10">
    <property type="match status" value="1"/>
</dbReference>
<dbReference type="EMBL" id="JAGFNS010000001">
    <property type="protein sequence ID" value="MBO3736397.1"/>
    <property type="molecule type" value="Genomic_DNA"/>
</dbReference>
<keyword evidence="1" id="KW-1133">Transmembrane helix</keyword>